<reference evidence="7" key="1">
    <citation type="journal article" date="2024" name="Int. J. Syst. Evol. Microbiol.">
        <title>Brooklawnia propionicigenes sp. nov., a facultatively anaerobic, propionate-producing bacterium isolated from a methanogenic reactor treating waste from cattle farms.</title>
        <authorList>
            <person name="Akita Y."/>
            <person name="Ueki A."/>
            <person name="Tonouchi A."/>
            <person name="Sugawara Y."/>
            <person name="Honma S."/>
            <person name="Kaku N."/>
            <person name="Ueki K."/>
        </authorList>
    </citation>
    <scope>NUCLEOTIDE SEQUENCE</scope>
    <source>
        <strain evidence="7">SH051</strain>
    </source>
</reference>
<dbReference type="PANTHER" id="PTHR34294">
    <property type="entry name" value="TRANSCRIPTIONAL REGULATOR-RELATED"/>
    <property type="match status" value="1"/>
</dbReference>
<evidence type="ECO:0000256" key="4">
    <source>
        <dbReference type="ARBA" id="ARBA00023163"/>
    </source>
</evidence>
<dbReference type="InterPro" id="IPR036388">
    <property type="entry name" value="WH-like_DNA-bd_sf"/>
</dbReference>
<protein>
    <submittedName>
        <fullName evidence="7">Sugar-binding transcriptional regulator</fullName>
    </submittedName>
</protein>
<comment type="similarity">
    <text evidence="1">Belongs to the SorC transcriptional regulatory family.</text>
</comment>
<dbReference type="Gene3D" id="3.40.50.1360">
    <property type="match status" value="1"/>
</dbReference>
<dbReference type="SUPFAM" id="SSF100950">
    <property type="entry name" value="NagB/RpiA/CoA transferase-like"/>
    <property type="match status" value="1"/>
</dbReference>
<keyword evidence="4" id="KW-0804">Transcription</keyword>
<name>A0AAN0MGU8_9ACTN</name>
<dbReference type="InterPro" id="IPR007324">
    <property type="entry name" value="Sugar-bd_dom_put"/>
</dbReference>
<dbReference type="InterPro" id="IPR037171">
    <property type="entry name" value="NagB/RpiA_transferase-like"/>
</dbReference>
<dbReference type="GO" id="GO:0030246">
    <property type="term" value="F:carbohydrate binding"/>
    <property type="evidence" value="ECO:0007669"/>
    <property type="project" value="InterPro"/>
</dbReference>
<evidence type="ECO:0000259" key="6">
    <source>
        <dbReference type="Pfam" id="PF04198"/>
    </source>
</evidence>
<dbReference type="Proteomes" id="UP001431656">
    <property type="component" value="Chromosome"/>
</dbReference>
<organism evidence="7 8">
    <name type="scientific">Brooklawnia propionicigenes</name>
    <dbReference type="NCBI Taxonomy" id="3041175"/>
    <lineage>
        <taxon>Bacteria</taxon>
        <taxon>Bacillati</taxon>
        <taxon>Actinomycetota</taxon>
        <taxon>Actinomycetes</taxon>
        <taxon>Propionibacteriales</taxon>
        <taxon>Propionibacteriaceae</taxon>
        <taxon>Brooklawnia</taxon>
    </lineage>
</organism>
<evidence type="ECO:0000256" key="2">
    <source>
        <dbReference type="ARBA" id="ARBA00023015"/>
    </source>
</evidence>
<sequence length="343" mass="36905">MPKQTADYEEQMLRAAELYYYGDYTQVEAAEKLGVTRWTVGRLLDDARKTGIVRIVIDHPRARRHELEVRLRQEYGLREVIVLPSQPSSAITLRSVCSAAAMHLASIRPSIRRIAVSWGRTVAAVAAELPNGWTRGIEVVQTNGGPTVTQGNPVGESLYALAEKGGGSVRSLAGPTILEDARVARLLRSDGSIAGTLKAAEACRVMLYSPGSVSPDDSVLVRSGYLSAEQMRLMEESGAVGDVMSHFITIDGSIADAGLDARTLSMNLDAVQRCPNAIVVAAGARKALATRAAVTAGLCTTLIVDGVIATALLEAHPQTHEEDRRNLTRTDTPTHPEERKELS</sequence>
<dbReference type="AlphaFoldDB" id="A0AAN0MGU8"/>
<dbReference type="Gene3D" id="1.10.10.10">
    <property type="entry name" value="Winged helix-like DNA-binding domain superfamily/Winged helix DNA-binding domain"/>
    <property type="match status" value="1"/>
</dbReference>
<dbReference type="KEGG" id="broo:brsh051_15430"/>
<evidence type="ECO:0000313" key="8">
    <source>
        <dbReference type="Proteomes" id="UP001431656"/>
    </source>
</evidence>
<evidence type="ECO:0000256" key="5">
    <source>
        <dbReference type="SAM" id="MobiDB-lite"/>
    </source>
</evidence>
<keyword evidence="2" id="KW-0805">Transcription regulation</keyword>
<dbReference type="GO" id="GO:0003677">
    <property type="term" value="F:DNA binding"/>
    <property type="evidence" value="ECO:0007669"/>
    <property type="project" value="UniProtKB-KW"/>
</dbReference>
<dbReference type="InterPro" id="IPR009057">
    <property type="entry name" value="Homeodomain-like_sf"/>
</dbReference>
<feature type="domain" description="Sugar-binding" evidence="6">
    <location>
        <begin position="64"/>
        <end position="314"/>
    </location>
</feature>
<dbReference type="PANTHER" id="PTHR34294:SF1">
    <property type="entry name" value="TRANSCRIPTIONAL REGULATOR LSRR"/>
    <property type="match status" value="1"/>
</dbReference>
<proteinExistence type="inferred from homology"/>
<keyword evidence="8" id="KW-1185">Reference proteome</keyword>
<gene>
    <name evidence="7" type="ORF">brsh051_15430</name>
</gene>
<dbReference type="Pfam" id="PF04198">
    <property type="entry name" value="Sugar-bind"/>
    <property type="match status" value="1"/>
</dbReference>
<dbReference type="RefSeq" id="WP_286263735.1">
    <property type="nucleotide sequence ID" value="NZ_AP028056.1"/>
</dbReference>
<dbReference type="InterPro" id="IPR051054">
    <property type="entry name" value="SorC_transcr_regulators"/>
</dbReference>
<keyword evidence="3" id="KW-0238">DNA-binding</keyword>
<dbReference type="EMBL" id="AP028056">
    <property type="protein sequence ID" value="BEH02262.1"/>
    <property type="molecule type" value="Genomic_DNA"/>
</dbReference>
<evidence type="ECO:0000313" key="7">
    <source>
        <dbReference type="EMBL" id="BEH02262.1"/>
    </source>
</evidence>
<evidence type="ECO:0000256" key="3">
    <source>
        <dbReference type="ARBA" id="ARBA00023125"/>
    </source>
</evidence>
<feature type="region of interest" description="Disordered" evidence="5">
    <location>
        <begin position="317"/>
        <end position="343"/>
    </location>
</feature>
<dbReference type="SUPFAM" id="SSF46689">
    <property type="entry name" value="Homeodomain-like"/>
    <property type="match status" value="1"/>
</dbReference>
<evidence type="ECO:0000256" key="1">
    <source>
        <dbReference type="ARBA" id="ARBA00010466"/>
    </source>
</evidence>
<accession>A0AAN0MGU8</accession>